<evidence type="ECO:0000256" key="1">
    <source>
        <dbReference type="SAM" id="Phobius"/>
    </source>
</evidence>
<dbReference type="Proteomes" id="UP000887159">
    <property type="component" value="Unassembled WGS sequence"/>
</dbReference>
<comment type="caution">
    <text evidence="2">The sequence shown here is derived from an EMBL/GenBank/DDBJ whole genome shotgun (WGS) entry which is preliminary data.</text>
</comment>
<keyword evidence="1" id="KW-0812">Transmembrane</keyword>
<gene>
    <name evidence="2" type="ORF">TNCV_4725101</name>
</gene>
<evidence type="ECO:0000313" key="3">
    <source>
        <dbReference type="Proteomes" id="UP000887159"/>
    </source>
</evidence>
<feature type="transmembrane region" description="Helical" evidence="1">
    <location>
        <begin position="50"/>
        <end position="72"/>
    </location>
</feature>
<reference evidence="2" key="1">
    <citation type="submission" date="2020-08" db="EMBL/GenBank/DDBJ databases">
        <title>Multicomponent nature underlies the extraordinary mechanical properties of spider dragline silk.</title>
        <authorList>
            <person name="Kono N."/>
            <person name="Nakamura H."/>
            <person name="Mori M."/>
            <person name="Yoshida Y."/>
            <person name="Ohtoshi R."/>
            <person name="Malay A.D."/>
            <person name="Moran D.A.P."/>
            <person name="Tomita M."/>
            <person name="Numata K."/>
            <person name="Arakawa K."/>
        </authorList>
    </citation>
    <scope>NUCLEOTIDE SEQUENCE</scope>
</reference>
<proteinExistence type="predicted"/>
<dbReference type="EMBL" id="BMAU01021387">
    <property type="protein sequence ID" value="GFY29383.1"/>
    <property type="molecule type" value="Genomic_DNA"/>
</dbReference>
<accession>A0A8X6W6X1</accession>
<organism evidence="2 3">
    <name type="scientific">Trichonephila clavipes</name>
    <name type="common">Golden silk orbweaver</name>
    <name type="synonym">Nephila clavipes</name>
    <dbReference type="NCBI Taxonomy" id="2585209"/>
    <lineage>
        <taxon>Eukaryota</taxon>
        <taxon>Metazoa</taxon>
        <taxon>Ecdysozoa</taxon>
        <taxon>Arthropoda</taxon>
        <taxon>Chelicerata</taxon>
        <taxon>Arachnida</taxon>
        <taxon>Araneae</taxon>
        <taxon>Araneomorphae</taxon>
        <taxon>Entelegynae</taxon>
        <taxon>Araneoidea</taxon>
        <taxon>Nephilidae</taxon>
        <taxon>Trichonephila</taxon>
    </lineage>
</organism>
<keyword evidence="1" id="KW-0472">Membrane</keyword>
<keyword evidence="3" id="KW-1185">Reference proteome</keyword>
<protein>
    <submittedName>
        <fullName evidence="2">Uncharacterized protein</fullName>
    </submittedName>
</protein>
<sequence>MLRAHQAGFSRGSLAGVRFFESVQCHGPGLALLTIGGVQQQQQQQMHRTIGLHFVIKWCANLVFLVGFVRYIRMSKVGK</sequence>
<name>A0A8X6W6X1_TRICX</name>
<dbReference type="AlphaFoldDB" id="A0A8X6W6X1"/>
<evidence type="ECO:0000313" key="2">
    <source>
        <dbReference type="EMBL" id="GFY29383.1"/>
    </source>
</evidence>
<keyword evidence="1" id="KW-1133">Transmembrane helix</keyword>